<accession>A0ABM8FL26</accession>
<proteinExistence type="predicted"/>
<gene>
    <name evidence="2" type="ORF">HCR_12080</name>
    <name evidence="3" type="ORF">HCR_13250</name>
</gene>
<dbReference type="CDD" id="cd10141">
    <property type="entry name" value="CopZ-like_Fer2_BFD-like"/>
    <property type="match status" value="1"/>
</dbReference>
<dbReference type="Gene3D" id="1.10.10.1100">
    <property type="entry name" value="BFD-like [2Fe-2S]-binding domain"/>
    <property type="match status" value="1"/>
</dbReference>
<dbReference type="EMBL" id="AP027370">
    <property type="protein sequence ID" value="BDY12896.1"/>
    <property type="molecule type" value="Genomic_DNA"/>
</dbReference>
<reference evidence="3 4" key="1">
    <citation type="submission" date="2023-03" db="EMBL/GenBank/DDBJ databases">
        <title>Description of Hydrogenimonas sp. ISO32.</title>
        <authorList>
            <person name="Mino S."/>
            <person name="Fukazawa S."/>
            <person name="Sawabe T."/>
        </authorList>
    </citation>
    <scope>NUCLEOTIDE SEQUENCE [LARGE SCALE GENOMIC DNA]</scope>
    <source>
        <strain evidence="3 4">ISO32</strain>
    </source>
</reference>
<dbReference type="Proteomes" id="UP001321445">
    <property type="component" value="Chromosome"/>
</dbReference>
<organism evidence="3 4">
    <name type="scientific">Hydrogenimonas cancrithermarum</name>
    <dbReference type="NCBI Taxonomy" id="2993563"/>
    <lineage>
        <taxon>Bacteria</taxon>
        <taxon>Pseudomonadati</taxon>
        <taxon>Campylobacterota</taxon>
        <taxon>Epsilonproteobacteria</taxon>
        <taxon>Campylobacterales</taxon>
        <taxon>Hydrogenimonadaceae</taxon>
        <taxon>Hydrogenimonas</taxon>
    </lineage>
</organism>
<evidence type="ECO:0000259" key="1">
    <source>
        <dbReference type="Pfam" id="PF18423"/>
    </source>
</evidence>
<dbReference type="EMBL" id="AP027370">
    <property type="protein sequence ID" value="BDY13013.1"/>
    <property type="molecule type" value="Genomic_DNA"/>
</dbReference>
<dbReference type="InterPro" id="IPR041854">
    <property type="entry name" value="BFD-like_2Fe2S-bd_dom_sf"/>
</dbReference>
<name>A0ABM8FL26_9BACT</name>
<dbReference type="InterPro" id="IPR040890">
    <property type="entry name" value="Znf_CopZ"/>
</dbReference>
<evidence type="ECO:0000313" key="2">
    <source>
        <dbReference type="EMBL" id="BDY12896.1"/>
    </source>
</evidence>
<feature type="domain" description="CopZ zinc binding" evidence="1">
    <location>
        <begin position="9"/>
        <end position="63"/>
    </location>
</feature>
<protein>
    <recommendedName>
        <fullName evidence="1">CopZ zinc binding domain-containing protein</fullName>
    </recommendedName>
</protein>
<dbReference type="Gene3D" id="2.20.25.270">
    <property type="match status" value="1"/>
</dbReference>
<keyword evidence="4" id="KW-1185">Reference proteome</keyword>
<evidence type="ECO:0000313" key="4">
    <source>
        <dbReference type="Proteomes" id="UP001321445"/>
    </source>
</evidence>
<sequence>MFVFKAPGICPRCKGKGSGVKKETMAVHVKDLSKLDDAEYFFCRTPECEVVYFSLENEFLHDEMIREIGVKSYSSEDACICYCFGYTKGNITPDSFEARNAKTKTAGCNCSLRNPQGKCCTQDFKVFTERKFRSN</sequence>
<evidence type="ECO:0000313" key="3">
    <source>
        <dbReference type="EMBL" id="BDY13013.1"/>
    </source>
</evidence>
<dbReference type="Pfam" id="PF18423">
    <property type="entry name" value="zf_CopZ"/>
    <property type="match status" value="1"/>
</dbReference>
<dbReference type="RefSeq" id="WP_286335947.1">
    <property type="nucleotide sequence ID" value="NZ_AP027370.1"/>
</dbReference>